<dbReference type="Proteomes" id="UP000001514">
    <property type="component" value="Unassembled WGS sequence"/>
</dbReference>
<keyword evidence="1" id="KW-0472">Membrane</keyword>
<feature type="transmembrane region" description="Helical" evidence="1">
    <location>
        <begin position="168"/>
        <end position="189"/>
    </location>
</feature>
<feature type="transmembrane region" description="Helical" evidence="1">
    <location>
        <begin position="140"/>
        <end position="156"/>
    </location>
</feature>
<dbReference type="STRING" id="88036.D8RW87"/>
<name>D8RW87_SELML</name>
<keyword evidence="1" id="KW-0812">Transmembrane</keyword>
<dbReference type="InterPro" id="IPR021788">
    <property type="entry name" value="CPP1-like"/>
</dbReference>
<keyword evidence="1" id="KW-1133">Transmembrane helix</keyword>
<keyword evidence="3" id="KW-1185">Reference proteome</keyword>
<dbReference type="GO" id="GO:0031969">
    <property type="term" value="C:chloroplast membrane"/>
    <property type="evidence" value="ECO:0000318"/>
    <property type="project" value="GO_Central"/>
</dbReference>
<dbReference type="OrthoDB" id="2014563at2759"/>
<dbReference type="eggNOG" id="ENOG502QRPN">
    <property type="taxonomic scope" value="Eukaryota"/>
</dbReference>
<accession>D8RW87</accession>
<dbReference type="EMBL" id="GL377592">
    <property type="protein sequence ID" value="EFJ23626.1"/>
    <property type="molecule type" value="Genomic_DNA"/>
</dbReference>
<dbReference type="InParanoid" id="D8RW87"/>
<dbReference type="FunCoup" id="D8RW87">
    <property type="interactions" value="1795"/>
</dbReference>
<proteinExistence type="predicted"/>
<dbReference type="Pfam" id="PF11833">
    <property type="entry name" value="CPP1-like"/>
    <property type="match status" value="1"/>
</dbReference>
<dbReference type="HOGENOM" id="CLU_064828_2_0_1"/>
<dbReference type="KEGG" id="smo:SELMODRAFT_150470"/>
<evidence type="ECO:0000256" key="1">
    <source>
        <dbReference type="SAM" id="Phobius"/>
    </source>
</evidence>
<dbReference type="OMA" id="PMDTIFR"/>
<sequence>MDASFSSSEADADEIPGPPPVFNRIYVRDPHKRLGVSYDASEMEVEEARSFLLSQYGRHERSREAIEDAHDRIIFESFRVRKRSKINLKTNLKKKLDESPPWVRKLASFVEIPKSTIILQRAALYAAIGVWSVMNAAEGGPAFQVFVALGCCIYFINDRVKSLSRAFILGLGSLFIGWTLGSLVIPSLSVSVSLQRGSLELFTALSSYVFLWVACTFLK</sequence>
<evidence type="ECO:0000313" key="2">
    <source>
        <dbReference type="EMBL" id="EFJ23626.1"/>
    </source>
</evidence>
<gene>
    <name evidence="2" type="ORF">SELMODRAFT_150470</name>
</gene>
<organism evidence="3">
    <name type="scientific">Selaginella moellendorffii</name>
    <name type="common">Spikemoss</name>
    <dbReference type="NCBI Taxonomy" id="88036"/>
    <lineage>
        <taxon>Eukaryota</taxon>
        <taxon>Viridiplantae</taxon>
        <taxon>Streptophyta</taxon>
        <taxon>Embryophyta</taxon>
        <taxon>Tracheophyta</taxon>
        <taxon>Lycopodiopsida</taxon>
        <taxon>Selaginellales</taxon>
        <taxon>Selaginellaceae</taxon>
        <taxon>Selaginella</taxon>
    </lineage>
</organism>
<dbReference type="AlphaFoldDB" id="D8RW87"/>
<dbReference type="Gramene" id="EFJ23626">
    <property type="protein sequence ID" value="EFJ23626"/>
    <property type="gene ID" value="SELMODRAFT_150470"/>
</dbReference>
<feature type="transmembrane region" description="Helical" evidence="1">
    <location>
        <begin position="201"/>
        <end position="218"/>
    </location>
</feature>
<dbReference type="PANTHER" id="PTHR33372">
    <property type="match status" value="1"/>
</dbReference>
<dbReference type="PANTHER" id="PTHR33372:SF2">
    <property type="entry name" value="PROTEIN CHAPERONE-LIKE PROTEIN OF POR1, CHLOROPLASTIC"/>
    <property type="match status" value="1"/>
</dbReference>
<evidence type="ECO:0000313" key="3">
    <source>
        <dbReference type="Proteomes" id="UP000001514"/>
    </source>
</evidence>
<reference evidence="2 3" key="1">
    <citation type="journal article" date="2011" name="Science">
        <title>The Selaginella genome identifies genetic changes associated with the evolution of vascular plants.</title>
        <authorList>
            <person name="Banks J.A."/>
            <person name="Nishiyama T."/>
            <person name="Hasebe M."/>
            <person name="Bowman J.L."/>
            <person name="Gribskov M."/>
            <person name="dePamphilis C."/>
            <person name="Albert V.A."/>
            <person name="Aono N."/>
            <person name="Aoyama T."/>
            <person name="Ambrose B.A."/>
            <person name="Ashton N.W."/>
            <person name="Axtell M.J."/>
            <person name="Barker E."/>
            <person name="Barker M.S."/>
            <person name="Bennetzen J.L."/>
            <person name="Bonawitz N.D."/>
            <person name="Chapple C."/>
            <person name="Cheng C."/>
            <person name="Correa L.G."/>
            <person name="Dacre M."/>
            <person name="DeBarry J."/>
            <person name="Dreyer I."/>
            <person name="Elias M."/>
            <person name="Engstrom E.M."/>
            <person name="Estelle M."/>
            <person name="Feng L."/>
            <person name="Finet C."/>
            <person name="Floyd S.K."/>
            <person name="Frommer W.B."/>
            <person name="Fujita T."/>
            <person name="Gramzow L."/>
            <person name="Gutensohn M."/>
            <person name="Harholt J."/>
            <person name="Hattori M."/>
            <person name="Heyl A."/>
            <person name="Hirai T."/>
            <person name="Hiwatashi Y."/>
            <person name="Ishikawa M."/>
            <person name="Iwata M."/>
            <person name="Karol K.G."/>
            <person name="Koehler B."/>
            <person name="Kolukisaoglu U."/>
            <person name="Kubo M."/>
            <person name="Kurata T."/>
            <person name="Lalonde S."/>
            <person name="Li K."/>
            <person name="Li Y."/>
            <person name="Litt A."/>
            <person name="Lyons E."/>
            <person name="Manning G."/>
            <person name="Maruyama T."/>
            <person name="Michael T.P."/>
            <person name="Mikami K."/>
            <person name="Miyazaki S."/>
            <person name="Morinaga S."/>
            <person name="Murata T."/>
            <person name="Mueller-Roeber B."/>
            <person name="Nelson D.R."/>
            <person name="Obara M."/>
            <person name="Oguri Y."/>
            <person name="Olmstead R.G."/>
            <person name="Onodera N."/>
            <person name="Petersen B.L."/>
            <person name="Pils B."/>
            <person name="Prigge M."/>
            <person name="Rensing S.A."/>
            <person name="Riano-Pachon D.M."/>
            <person name="Roberts A.W."/>
            <person name="Sato Y."/>
            <person name="Scheller H.V."/>
            <person name="Schulz B."/>
            <person name="Schulz C."/>
            <person name="Shakirov E.V."/>
            <person name="Shibagaki N."/>
            <person name="Shinohara N."/>
            <person name="Shippen D.E."/>
            <person name="Soerensen I."/>
            <person name="Sotooka R."/>
            <person name="Sugimoto N."/>
            <person name="Sugita M."/>
            <person name="Sumikawa N."/>
            <person name="Tanurdzic M."/>
            <person name="Theissen G."/>
            <person name="Ulvskov P."/>
            <person name="Wakazuki S."/>
            <person name="Weng J.K."/>
            <person name="Willats W.W."/>
            <person name="Wipf D."/>
            <person name="Wolf P.G."/>
            <person name="Yang L."/>
            <person name="Zimmer A.D."/>
            <person name="Zhu Q."/>
            <person name="Mitros T."/>
            <person name="Hellsten U."/>
            <person name="Loque D."/>
            <person name="Otillar R."/>
            <person name="Salamov A."/>
            <person name="Schmutz J."/>
            <person name="Shapiro H."/>
            <person name="Lindquist E."/>
            <person name="Lucas S."/>
            <person name="Rokhsar D."/>
            <person name="Grigoriev I.V."/>
        </authorList>
    </citation>
    <scope>NUCLEOTIDE SEQUENCE [LARGE SCALE GENOMIC DNA]</scope>
</reference>
<protein>
    <submittedName>
        <fullName evidence="2">Uncharacterized protein</fullName>
    </submittedName>
</protein>